<evidence type="ECO:0000256" key="3">
    <source>
        <dbReference type="ARBA" id="ARBA00022448"/>
    </source>
</evidence>
<dbReference type="PANTHER" id="PTHR32063">
    <property type="match status" value="1"/>
</dbReference>
<dbReference type="PANTHER" id="PTHR32063:SF11">
    <property type="entry name" value="CATION OR DRUG EFFLUX SYSTEM PROTEIN"/>
    <property type="match status" value="1"/>
</dbReference>
<dbReference type="EMBL" id="JAEVLS010000001">
    <property type="protein sequence ID" value="MBM0104000.1"/>
    <property type="molecule type" value="Genomic_DNA"/>
</dbReference>
<accession>A0ABS1WSR2</accession>
<dbReference type="RefSeq" id="WP_203165948.1">
    <property type="nucleotide sequence ID" value="NZ_JAEVLS010000001.1"/>
</dbReference>
<dbReference type="Pfam" id="PF00873">
    <property type="entry name" value="ACR_tran"/>
    <property type="match status" value="1"/>
</dbReference>
<evidence type="ECO:0000256" key="5">
    <source>
        <dbReference type="ARBA" id="ARBA00022519"/>
    </source>
</evidence>
<dbReference type="SUPFAM" id="SSF82693">
    <property type="entry name" value="Multidrug efflux transporter AcrB pore domain, PN1, PN2, PC1 and PC2 subdomains"/>
    <property type="match status" value="4"/>
</dbReference>
<dbReference type="InterPro" id="IPR000731">
    <property type="entry name" value="SSD"/>
</dbReference>
<evidence type="ECO:0000256" key="6">
    <source>
        <dbReference type="ARBA" id="ARBA00022692"/>
    </source>
</evidence>
<feature type="domain" description="SSD" evidence="10">
    <location>
        <begin position="368"/>
        <end position="497"/>
    </location>
</feature>
<dbReference type="PRINTS" id="PR00702">
    <property type="entry name" value="ACRIFLAVINRP"/>
</dbReference>
<dbReference type="Gene3D" id="3.30.70.1320">
    <property type="entry name" value="Multidrug efflux transporter AcrB pore domain like"/>
    <property type="match status" value="1"/>
</dbReference>
<evidence type="ECO:0000313" key="12">
    <source>
        <dbReference type="Proteomes" id="UP000661077"/>
    </source>
</evidence>
<feature type="transmembrane region" description="Helical" evidence="9">
    <location>
        <begin position="907"/>
        <end position="927"/>
    </location>
</feature>
<evidence type="ECO:0000259" key="10">
    <source>
        <dbReference type="PROSITE" id="PS50156"/>
    </source>
</evidence>
<feature type="transmembrane region" description="Helical" evidence="9">
    <location>
        <begin position="882"/>
        <end position="900"/>
    </location>
</feature>
<dbReference type="Gene3D" id="3.30.70.1430">
    <property type="entry name" value="Multidrug efflux transporter AcrB pore domain"/>
    <property type="match status" value="2"/>
</dbReference>
<dbReference type="Gene3D" id="3.30.70.1440">
    <property type="entry name" value="Multidrug efflux transporter AcrB pore domain"/>
    <property type="match status" value="1"/>
</dbReference>
<dbReference type="NCBIfam" id="NF000282">
    <property type="entry name" value="RND_permease_1"/>
    <property type="match status" value="1"/>
</dbReference>
<feature type="transmembrane region" description="Helical" evidence="9">
    <location>
        <begin position="369"/>
        <end position="389"/>
    </location>
</feature>
<dbReference type="InterPro" id="IPR027463">
    <property type="entry name" value="AcrB_DN_DC_subdom"/>
</dbReference>
<evidence type="ECO:0000256" key="4">
    <source>
        <dbReference type="ARBA" id="ARBA00022475"/>
    </source>
</evidence>
<name>A0ABS1WSR2_9GAMM</name>
<protein>
    <recommendedName>
        <fullName evidence="9">Efflux pump membrane transporter</fullName>
    </recommendedName>
</protein>
<keyword evidence="7 9" id="KW-1133">Transmembrane helix</keyword>
<organism evidence="11 12">
    <name type="scientific">Steroidobacter gossypii</name>
    <dbReference type="NCBI Taxonomy" id="2805490"/>
    <lineage>
        <taxon>Bacteria</taxon>
        <taxon>Pseudomonadati</taxon>
        <taxon>Pseudomonadota</taxon>
        <taxon>Gammaproteobacteria</taxon>
        <taxon>Steroidobacterales</taxon>
        <taxon>Steroidobacteraceae</taxon>
        <taxon>Steroidobacter</taxon>
    </lineage>
</organism>
<dbReference type="Proteomes" id="UP000661077">
    <property type="component" value="Unassembled WGS sequence"/>
</dbReference>
<dbReference type="NCBIfam" id="TIGR00915">
    <property type="entry name" value="2A0602"/>
    <property type="match status" value="1"/>
</dbReference>
<keyword evidence="6 9" id="KW-0812">Transmembrane</keyword>
<evidence type="ECO:0000256" key="7">
    <source>
        <dbReference type="ARBA" id="ARBA00022989"/>
    </source>
</evidence>
<dbReference type="SUPFAM" id="SSF82714">
    <property type="entry name" value="Multidrug efflux transporter AcrB TolC docking domain, DN and DC subdomains"/>
    <property type="match status" value="2"/>
</dbReference>
<feature type="transmembrane region" description="Helical" evidence="9">
    <location>
        <begin position="440"/>
        <end position="460"/>
    </location>
</feature>
<keyword evidence="8 9" id="KW-0472">Membrane</keyword>
<feature type="transmembrane region" description="Helical" evidence="9">
    <location>
        <begin position="12"/>
        <end position="32"/>
    </location>
</feature>
<comment type="similarity">
    <text evidence="2 9">Belongs to the resistance-nodulation-cell division (RND) (TC 2.A.6) family.</text>
</comment>
<keyword evidence="12" id="KW-1185">Reference proteome</keyword>
<keyword evidence="3 9" id="KW-0813">Transport</keyword>
<dbReference type="Gene3D" id="3.30.2090.10">
    <property type="entry name" value="Multidrug efflux transporter AcrB TolC docking domain, DN and DC subdomains"/>
    <property type="match status" value="2"/>
</dbReference>
<evidence type="ECO:0000313" key="11">
    <source>
        <dbReference type="EMBL" id="MBM0104000.1"/>
    </source>
</evidence>
<evidence type="ECO:0000256" key="8">
    <source>
        <dbReference type="ARBA" id="ARBA00023136"/>
    </source>
</evidence>
<feature type="transmembrane region" description="Helical" evidence="9">
    <location>
        <begin position="982"/>
        <end position="1004"/>
    </location>
</feature>
<sequence length="1059" mass="114277">MKFARFFIDRPIFAAVLSIIIFLVGAIAMWQLPISQYPEVVPPTIVVNAQYPGANPKVIAETVAAPLEQEINGVENMLYMSSQAMSDGQMTLTVTFRLGTDVDTAQVQVQNRVAQALPRLPEDVRRVGVTTLKASPDLLMVVHLTSPDGRYDTVYLRNYATLQIRDVLARLPGMGDVRLFGAGDYSMRIWLDPERIASRDLTAGDVIAAIREQNVQVAAGVIGADPAPANVDYQLNVTTSGRLITEEQFGDIIVKALPNGSVTTLKDVARIELGAGQYSLRSLLGNKAAVAIPISQSPGANALELSDAVRSTMQELSANFPEGVSYEIVYDPTIFVRDSIKAVIKTLLEALALVVIVVIVFLQTWRASIIPLLAVPVSIIGTFALMLAFGFSINALSLFGLVLAIGIVVDDAIVVVENVERNIENGLSPRDATYKAMDEVSGPIIAIALVLVAVFVPIAFITGLTGEFYKQFALTIAISTVISAINSLTLSPALAAVLLKPHGAKKDALTRGMDKVFGGFFRAFNNFFHRSGDKYVGGVRGVLAHKSMTMGVFAMLLVATWGLFQVTPKGFIPVQDKQYLITLIQLPNAASLNRTEEIVRQVGEIGMKVPGVHNAVQFPGLSVAGFTNASNSAIVFFALDDFDKRKSAELSGFAIAGQLNAALSSIKEAQIVTFPPPPVNGLGTLGGFKLQLEDRADLGYDELYKATQAVVAKARQTPELAGVFSNYEVNVPQILADVNRIKAKEHGVPLNNVFEALQVYLASQYVNDFNRFGRTYRVIAQADYEYRAKAEDILRLQTRNEAGEMLPLGSIVQVSQTYGPDRVFRYNGYLAADINGGPAPGYSTGQAKAAMERILAENLPNGIKYEWTDLTYQEILVGNSSIFVFPLCVLLVVLVLAALYESWTLPLAIVAIVPMALLSAIFGVWITGGDNNIFTQIALFVLVGLASKNAILIVEFAKDRESAGVDPFNAALEAARLRLRPILMTSIAFIMGVVPLVLASGAGAEMRHAIGIAVFSGMLGVTFFGLFLTPVFYVLLRAAVVKKIRGNKQPEAIEGAAHA</sequence>
<evidence type="ECO:0000256" key="2">
    <source>
        <dbReference type="ARBA" id="ARBA00010942"/>
    </source>
</evidence>
<reference evidence="11 12" key="1">
    <citation type="journal article" date="2021" name="Int. J. Syst. Evol. Microbiol.">
        <title>Steroidobacter gossypii sp. nov., isolated from soil of cotton cropping field.</title>
        <authorList>
            <person name="Huang R."/>
            <person name="Yang S."/>
            <person name="Zhen C."/>
            <person name="Liu W."/>
        </authorList>
    </citation>
    <scope>NUCLEOTIDE SEQUENCE [LARGE SCALE GENOMIC DNA]</scope>
    <source>
        <strain evidence="11 12">S1-65</strain>
    </source>
</reference>
<feature type="transmembrane region" description="Helical" evidence="9">
    <location>
        <begin position="472"/>
        <end position="499"/>
    </location>
</feature>
<evidence type="ECO:0000256" key="1">
    <source>
        <dbReference type="ARBA" id="ARBA00004429"/>
    </source>
</evidence>
<dbReference type="InterPro" id="IPR004764">
    <property type="entry name" value="MdtF-like"/>
</dbReference>
<feature type="transmembrane region" description="Helical" evidence="9">
    <location>
        <begin position="1010"/>
        <end position="1036"/>
    </location>
</feature>
<feature type="transmembrane region" description="Helical" evidence="9">
    <location>
        <begin position="547"/>
        <end position="564"/>
    </location>
</feature>
<dbReference type="SUPFAM" id="SSF82866">
    <property type="entry name" value="Multidrug efflux transporter AcrB transmembrane domain"/>
    <property type="match status" value="2"/>
</dbReference>
<feature type="transmembrane region" description="Helical" evidence="9">
    <location>
        <begin position="395"/>
        <end position="419"/>
    </location>
</feature>
<keyword evidence="5 9" id="KW-0997">Cell inner membrane</keyword>
<feature type="transmembrane region" description="Helical" evidence="9">
    <location>
        <begin position="342"/>
        <end position="362"/>
    </location>
</feature>
<evidence type="ECO:0000256" key="9">
    <source>
        <dbReference type="RuleBase" id="RU364070"/>
    </source>
</evidence>
<keyword evidence="4" id="KW-1003">Cell membrane</keyword>
<feature type="transmembrane region" description="Helical" evidence="9">
    <location>
        <begin position="933"/>
        <end position="954"/>
    </location>
</feature>
<dbReference type="PROSITE" id="PS50156">
    <property type="entry name" value="SSD"/>
    <property type="match status" value="1"/>
</dbReference>
<dbReference type="Gene3D" id="1.20.1640.10">
    <property type="entry name" value="Multidrug efflux transporter AcrB transmembrane domain"/>
    <property type="match status" value="2"/>
</dbReference>
<dbReference type="InterPro" id="IPR001036">
    <property type="entry name" value="Acrflvin-R"/>
</dbReference>
<comment type="subcellular location">
    <subcellularLocation>
        <location evidence="1 9">Cell inner membrane</location>
        <topology evidence="1 9">Multi-pass membrane protein</topology>
    </subcellularLocation>
</comment>
<proteinExistence type="inferred from homology"/>
<comment type="caution">
    <text evidence="11">The sequence shown here is derived from an EMBL/GenBank/DDBJ whole genome shotgun (WGS) entry which is preliminary data.</text>
</comment>
<gene>
    <name evidence="11" type="ORF">JM946_04560</name>
</gene>